<proteinExistence type="predicted"/>
<evidence type="ECO:0000313" key="7">
    <source>
        <dbReference type="EMBL" id="CAK9144830.1"/>
    </source>
</evidence>
<dbReference type="SUPFAM" id="SSF47459">
    <property type="entry name" value="HLH, helix-loop-helix DNA-binding domain"/>
    <property type="match status" value="1"/>
</dbReference>
<keyword evidence="3" id="KW-0804">Transcription</keyword>
<dbReference type="InterPro" id="IPR045895">
    <property type="entry name" value="bHLH91-like"/>
</dbReference>
<feature type="region of interest" description="Disordered" evidence="5">
    <location>
        <begin position="259"/>
        <end position="291"/>
    </location>
</feature>
<sequence length="327" mass="36384">MKFTKTQKYRRQADISLQVILKMYENSACFDPNNVQGLAEDGFSQTHVPKFTPTFSMEEPSYHHQNPPEEGGATAGRVAAAMEIKLQQPPSMEMKHYYNTHNNHSDTQFMQEAVSCDQSNCEMSFSHYSHQQEHHFQQVETPNGHYQGLNTSSFLDTPYPLTPDHHNLFHLPGCSSSFLLHNASVSTGSTNFPRSLSFLGDLNAAGSVPASNAFYNPLLPLNLPPQPPMFRELIQSLPHGYSLTGSGIGSLFNGVDEREASGGGYQDGDGRPFDSGSLEFSGDIRGRDGKDNIEKKRRVDLNDKYKALRDLVPNPTKVFTFSVCLCL</sequence>
<feature type="compositionally biased region" description="Basic and acidic residues" evidence="5">
    <location>
        <begin position="282"/>
        <end position="291"/>
    </location>
</feature>
<gene>
    <name evidence="7" type="ORF">ILEXP_LOCUS12603</name>
</gene>
<comment type="subcellular location">
    <subcellularLocation>
        <location evidence="1">Nucleus</location>
    </subcellularLocation>
</comment>
<dbReference type="InterPro" id="IPR011598">
    <property type="entry name" value="bHLH_dom"/>
</dbReference>
<dbReference type="Pfam" id="PF00010">
    <property type="entry name" value="HLH"/>
    <property type="match status" value="1"/>
</dbReference>
<evidence type="ECO:0000313" key="8">
    <source>
        <dbReference type="Proteomes" id="UP001642360"/>
    </source>
</evidence>
<organism evidence="7 8">
    <name type="scientific">Ilex paraguariensis</name>
    <name type="common">yerba mate</name>
    <dbReference type="NCBI Taxonomy" id="185542"/>
    <lineage>
        <taxon>Eukaryota</taxon>
        <taxon>Viridiplantae</taxon>
        <taxon>Streptophyta</taxon>
        <taxon>Embryophyta</taxon>
        <taxon>Tracheophyta</taxon>
        <taxon>Spermatophyta</taxon>
        <taxon>Magnoliopsida</taxon>
        <taxon>eudicotyledons</taxon>
        <taxon>Gunneridae</taxon>
        <taxon>Pentapetalae</taxon>
        <taxon>asterids</taxon>
        <taxon>campanulids</taxon>
        <taxon>Aquifoliales</taxon>
        <taxon>Aquifoliaceae</taxon>
        <taxon>Ilex</taxon>
    </lineage>
</organism>
<name>A0ABC8RIM0_9AQUA</name>
<reference evidence="7 8" key="1">
    <citation type="submission" date="2024-02" db="EMBL/GenBank/DDBJ databases">
        <authorList>
            <person name="Vignale AGUSTIN F."/>
            <person name="Sosa J E."/>
            <person name="Modenutti C."/>
        </authorList>
    </citation>
    <scope>NUCLEOTIDE SEQUENCE [LARGE SCALE GENOMIC DNA]</scope>
</reference>
<evidence type="ECO:0000256" key="1">
    <source>
        <dbReference type="ARBA" id="ARBA00004123"/>
    </source>
</evidence>
<keyword evidence="4" id="KW-0539">Nucleus</keyword>
<feature type="domain" description="BHLH" evidence="6">
    <location>
        <begin position="285"/>
        <end position="327"/>
    </location>
</feature>
<dbReference type="Proteomes" id="UP001642360">
    <property type="component" value="Unassembled WGS sequence"/>
</dbReference>
<keyword evidence="8" id="KW-1185">Reference proteome</keyword>
<evidence type="ECO:0000256" key="2">
    <source>
        <dbReference type="ARBA" id="ARBA00023015"/>
    </source>
</evidence>
<dbReference type="PANTHER" id="PTHR46834:SF1">
    <property type="entry name" value="TRANSCRIPTION FACTOR BHLH10"/>
    <property type="match status" value="1"/>
</dbReference>
<dbReference type="InterPro" id="IPR036638">
    <property type="entry name" value="HLH_DNA-bd_sf"/>
</dbReference>
<comment type="caution">
    <text evidence="7">The sequence shown here is derived from an EMBL/GenBank/DDBJ whole genome shotgun (WGS) entry which is preliminary data.</text>
</comment>
<dbReference type="EMBL" id="CAUOFW020001425">
    <property type="protein sequence ID" value="CAK9144830.1"/>
    <property type="molecule type" value="Genomic_DNA"/>
</dbReference>
<dbReference type="PROSITE" id="PS50888">
    <property type="entry name" value="BHLH"/>
    <property type="match status" value="1"/>
</dbReference>
<evidence type="ECO:0000256" key="3">
    <source>
        <dbReference type="ARBA" id="ARBA00023163"/>
    </source>
</evidence>
<evidence type="ECO:0000259" key="6">
    <source>
        <dbReference type="PROSITE" id="PS50888"/>
    </source>
</evidence>
<evidence type="ECO:0000256" key="4">
    <source>
        <dbReference type="ARBA" id="ARBA00023242"/>
    </source>
</evidence>
<dbReference type="PANTHER" id="PTHR46834">
    <property type="entry name" value="TRANSCRIPTION FACTOR BHLH91"/>
    <property type="match status" value="1"/>
</dbReference>
<protein>
    <recommendedName>
        <fullName evidence="6">BHLH domain-containing protein</fullName>
    </recommendedName>
</protein>
<keyword evidence="2" id="KW-0805">Transcription regulation</keyword>
<evidence type="ECO:0000256" key="5">
    <source>
        <dbReference type="SAM" id="MobiDB-lite"/>
    </source>
</evidence>
<dbReference type="AlphaFoldDB" id="A0ABC8RIM0"/>
<dbReference type="GO" id="GO:0005634">
    <property type="term" value="C:nucleus"/>
    <property type="evidence" value="ECO:0007669"/>
    <property type="project" value="UniProtKB-SubCell"/>
</dbReference>
<accession>A0ABC8RIM0</accession>